<evidence type="ECO:0000313" key="3">
    <source>
        <dbReference type="EMBL" id="GHH66985.1"/>
    </source>
</evidence>
<accession>A0A919KNT3</accession>
<reference evidence="3" key="2">
    <citation type="submission" date="2020-09" db="EMBL/GenBank/DDBJ databases">
        <authorList>
            <person name="Sun Q."/>
            <person name="Ohkuma M."/>
        </authorList>
    </citation>
    <scope>NUCLEOTIDE SEQUENCE</scope>
    <source>
        <strain evidence="3">JCM 4646</strain>
    </source>
</reference>
<feature type="compositionally biased region" description="Basic and acidic residues" evidence="1">
    <location>
        <begin position="1"/>
        <end position="14"/>
    </location>
</feature>
<evidence type="ECO:0000256" key="1">
    <source>
        <dbReference type="SAM" id="MobiDB-lite"/>
    </source>
</evidence>
<evidence type="ECO:0000259" key="2">
    <source>
        <dbReference type="Pfam" id="PF13699"/>
    </source>
</evidence>
<gene>
    <name evidence="3" type="ORF">GCM10018781_21600</name>
</gene>
<evidence type="ECO:0000313" key="4">
    <source>
        <dbReference type="Proteomes" id="UP000617734"/>
    </source>
</evidence>
<feature type="region of interest" description="Disordered" evidence="1">
    <location>
        <begin position="161"/>
        <end position="235"/>
    </location>
</feature>
<reference evidence="3" key="1">
    <citation type="journal article" date="2014" name="Int. J. Syst. Evol. Microbiol.">
        <title>Complete genome sequence of Corynebacterium casei LMG S-19264T (=DSM 44701T), isolated from a smear-ripened cheese.</title>
        <authorList>
            <consortium name="US DOE Joint Genome Institute (JGI-PGF)"/>
            <person name="Walter F."/>
            <person name="Albersmeier A."/>
            <person name="Kalinowski J."/>
            <person name="Ruckert C."/>
        </authorList>
    </citation>
    <scope>NUCLEOTIDE SEQUENCE</scope>
    <source>
        <strain evidence="3">JCM 4646</strain>
    </source>
</reference>
<keyword evidence="4" id="KW-1185">Reference proteome</keyword>
<proteinExistence type="predicted"/>
<dbReference type="Proteomes" id="UP000617734">
    <property type="component" value="Unassembled WGS sequence"/>
</dbReference>
<comment type="caution">
    <text evidence="3">The sequence shown here is derived from an EMBL/GenBank/DDBJ whole genome shotgun (WGS) entry which is preliminary data.</text>
</comment>
<dbReference type="EMBL" id="BNBO01000008">
    <property type="protein sequence ID" value="GHH66985.1"/>
    <property type="molecule type" value="Genomic_DNA"/>
</dbReference>
<protein>
    <recommendedName>
        <fullName evidence="2">eCIS core domain-containing protein</fullName>
    </recommendedName>
</protein>
<organism evidence="3 4">
    <name type="scientific">Kitasatospora indigofera</name>
    <dbReference type="NCBI Taxonomy" id="67307"/>
    <lineage>
        <taxon>Bacteria</taxon>
        <taxon>Bacillati</taxon>
        <taxon>Actinomycetota</taxon>
        <taxon>Actinomycetes</taxon>
        <taxon>Kitasatosporales</taxon>
        <taxon>Streptomycetaceae</taxon>
        <taxon>Kitasatospora</taxon>
    </lineage>
</organism>
<feature type="compositionally biased region" description="Basic and acidic residues" evidence="1">
    <location>
        <begin position="177"/>
        <end position="187"/>
    </location>
</feature>
<feature type="domain" description="eCIS core" evidence="2">
    <location>
        <begin position="92"/>
        <end position="162"/>
    </location>
</feature>
<dbReference type="Pfam" id="PF13699">
    <property type="entry name" value="eCIS_core"/>
    <property type="match status" value="1"/>
</dbReference>
<name>A0A919KNT3_9ACTN</name>
<sequence>MHTADHGKIPEPKRSPVPARRAVTDNSGAEGGPPSGPAALALQRSVGNRAVGLLVQRAQHQHAAGCGHDQAEQPSLQRSAVHDVLRAPGQALAASRRQEMESRLGADFSEVRVHTDSAAKASAAEVGARAYTSGNHIVIGEGGGDSHTLAHELTHVIQQRQGPVAGSDNGSGLRVSDPSDRFEREAEANATRAMSGAAPVQRAERAPSRRSGAAGTLQRAKDNGEGSSTGGASKQGEHIFNALNALVQRMHRGLTRALELEFAHLDSYGADAATLANAETTRQTAQTSLNGLTDLIGTAADLRDNARFRSAMQGAAKGPDGDANSQSYSAFCTNVATAISTCQNRNYAGLGVLRGYSDGLIATIKDTTAQGNKSTELGSSARTQREFSTWVTDTETAMRNLYAGLIEAARLVNLAVVAAKQIKRPRATNTEAPPPEPPATS</sequence>
<dbReference type="InterPro" id="IPR025295">
    <property type="entry name" value="eCIS_core_dom"/>
</dbReference>
<dbReference type="AlphaFoldDB" id="A0A919KNT3"/>
<feature type="region of interest" description="Disordered" evidence="1">
    <location>
        <begin position="1"/>
        <end position="41"/>
    </location>
</feature>